<keyword evidence="1" id="KW-0472">Membrane</keyword>
<evidence type="ECO:0000259" key="2">
    <source>
        <dbReference type="Pfam" id="PF07331"/>
    </source>
</evidence>
<feature type="transmembrane region" description="Helical" evidence="1">
    <location>
        <begin position="20"/>
        <end position="38"/>
    </location>
</feature>
<evidence type="ECO:0000256" key="1">
    <source>
        <dbReference type="SAM" id="Phobius"/>
    </source>
</evidence>
<dbReference type="RefSeq" id="WP_046108065.1">
    <property type="nucleotide sequence ID" value="NZ_JZEX01000083.1"/>
</dbReference>
<organism evidence="3 4">
    <name type="scientific">Devosia geojensis</name>
    <dbReference type="NCBI Taxonomy" id="443610"/>
    <lineage>
        <taxon>Bacteria</taxon>
        <taxon>Pseudomonadati</taxon>
        <taxon>Pseudomonadota</taxon>
        <taxon>Alphaproteobacteria</taxon>
        <taxon>Hyphomicrobiales</taxon>
        <taxon>Devosiaceae</taxon>
        <taxon>Devosia</taxon>
    </lineage>
</organism>
<feature type="transmembrane region" description="Helical" evidence="1">
    <location>
        <begin position="58"/>
        <end position="77"/>
    </location>
</feature>
<comment type="caution">
    <text evidence="3">The sequence shown here is derived from an EMBL/GenBank/DDBJ whole genome shotgun (WGS) entry which is preliminary data.</text>
</comment>
<dbReference type="AlphaFoldDB" id="A0A0F5FU37"/>
<accession>A0A0F5FU37</accession>
<feature type="transmembrane region" description="Helical" evidence="1">
    <location>
        <begin position="149"/>
        <end position="168"/>
    </location>
</feature>
<keyword evidence="4" id="KW-1185">Reference proteome</keyword>
<gene>
    <name evidence="3" type="ORF">VE25_07880</name>
</gene>
<proteinExistence type="predicted"/>
<feature type="transmembrane region" description="Helical" evidence="1">
    <location>
        <begin position="98"/>
        <end position="129"/>
    </location>
</feature>
<dbReference type="STRING" id="443610.VE25_07880"/>
<protein>
    <recommendedName>
        <fullName evidence="2">DUF1468 domain-containing protein</fullName>
    </recommendedName>
</protein>
<dbReference type="Proteomes" id="UP000033632">
    <property type="component" value="Unassembled WGS sequence"/>
</dbReference>
<dbReference type="OrthoDB" id="6195486at2"/>
<evidence type="ECO:0000313" key="3">
    <source>
        <dbReference type="EMBL" id="KKB12343.1"/>
    </source>
</evidence>
<dbReference type="Pfam" id="PF07331">
    <property type="entry name" value="TctB"/>
    <property type="match status" value="1"/>
</dbReference>
<evidence type="ECO:0000313" key="4">
    <source>
        <dbReference type="Proteomes" id="UP000033632"/>
    </source>
</evidence>
<dbReference type="EMBL" id="JZEX01000083">
    <property type="protein sequence ID" value="KKB12343.1"/>
    <property type="molecule type" value="Genomic_DNA"/>
</dbReference>
<dbReference type="PATRIC" id="fig|443610.3.peg.4149"/>
<reference evidence="3 4" key="1">
    <citation type="submission" date="2015-03" db="EMBL/GenBank/DDBJ databases">
        <authorList>
            <person name="Hassan Y.I."/>
            <person name="Lepp D."/>
            <person name="Li X.-Z."/>
            <person name="Zhou T."/>
        </authorList>
    </citation>
    <scope>NUCLEOTIDE SEQUENCE [LARGE SCALE GENOMIC DNA]</scope>
    <source>
        <strain evidence="3 4">BD-c194</strain>
    </source>
</reference>
<dbReference type="InterPro" id="IPR009936">
    <property type="entry name" value="DUF1468"/>
</dbReference>
<sequence>MQTDADTDARQEGIRARADLVTALVLVALGLAVIYLSWTMPRLEARRIHPSTIPGLVPLFLGVGLTLLGGLLAWRSWRIKAPGGWQDLIGLVRTREALRIGVILALALVHTLVLVGLIPFWAAAMLFIFTFIMVFETWLNEGSADPVKSFIWALAVAVVFGGGIYLVFERIFLVRLP</sequence>
<name>A0A0F5FU37_9HYPH</name>
<feature type="domain" description="DUF1468" evidence="2">
    <location>
        <begin position="21"/>
        <end position="177"/>
    </location>
</feature>
<keyword evidence="1" id="KW-0812">Transmembrane</keyword>
<keyword evidence="1" id="KW-1133">Transmembrane helix</keyword>